<dbReference type="EC" id="2.1.1.64" evidence="2"/>
<keyword evidence="3" id="KW-1185">Reference proteome</keyword>
<dbReference type="GO" id="GO:0061542">
    <property type="term" value="F:3-demethylubiquinol 3-O-methyltransferase activity"/>
    <property type="evidence" value="ECO:0007669"/>
    <property type="project" value="UniProtKB-EC"/>
</dbReference>
<name>A0A380TP63_9PAST</name>
<dbReference type="InterPro" id="IPR013216">
    <property type="entry name" value="Methyltransf_11"/>
</dbReference>
<dbReference type="GO" id="GO:0032259">
    <property type="term" value="P:methylation"/>
    <property type="evidence" value="ECO:0007669"/>
    <property type="project" value="UniProtKB-KW"/>
</dbReference>
<evidence type="ECO:0000313" key="2">
    <source>
        <dbReference type="EMBL" id="SUT89628.1"/>
    </source>
</evidence>
<dbReference type="InterPro" id="IPR029063">
    <property type="entry name" value="SAM-dependent_MTases_sf"/>
</dbReference>
<keyword evidence="2" id="KW-0489">Methyltransferase</keyword>
<keyword evidence="2" id="KW-0808">Transferase</keyword>
<evidence type="ECO:0000259" key="1">
    <source>
        <dbReference type="Pfam" id="PF08241"/>
    </source>
</evidence>
<dbReference type="SUPFAM" id="SSF53335">
    <property type="entry name" value="S-adenosyl-L-methionine-dependent methyltransferases"/>
    <property type="match status" value="1"/>
</dbReference>
<dbReference type="AlphaFoldDB" id="A0A380TP63"/>
<dbReference type="CDD" id="cd02440">
    <property type="entry name" value="AdoMet_MTases"/>
    <property type="match status" value="1"/>
</dbReference>
<evidence type="ECO:0000313" key="3">
    <source>
        <dbReference type="Proteomes" id="UP000254649"/>
    </source>
</evidence>
<dbReference type="EMBL" id="UFRQ01000003">
    <property type="protein sequence ID" value="SUT89628.1"/>
    <property type="molecule type" value="Genomic_DNA"/>
</dbReference>
<reference evidence="2 3" key="1">
    <citation type="submission" date="2018-06" db="EMBL/GenBank/DDBJ databases">
        <authorList>
            <consortium name="Pathogen Informatics"/>
            <person name="Doyle S."/>
        </authorList>
    </citation>
    <scope>NUCLEOTIDE SEQUENCE [LARGE SCALE GENOMIC DNA]</scope>
    <source>
        <strain evidence="2 3">NCTC10801</strain>
    </source>
</reference>
<dbReference type="Pfam" id="PF08241">
    <property type="entry name" value="Methyltransf_11"/>
    <property type="match status" value="1"/>
</dbReference>
<dbReference type="PANTHER" id="PTHR43861">
    <property type="entry name" value="TRANS-ACONITATE 2-METHYLTRANSFERASE-RELATED"/>
    <property type="match status" value="1"/>
</dbReference>
<dbReference type="OrthoDB" id="9791837at2"/>
<gene>
    <name evidence="2" type="primary">ubiG</name>
    <name evidence="2" type="ORF">NCTC10801_01003</name>
</gene>
<feature type="domain" description="Methyltransferase type 11" evidence="1">
    <location>
        <begin position="47"/>
        <end position="144"/>
    </location>
</feature>
<organism evidence="2 3">
    <name type="scientific">[Actinobacillus] rossii</name>
    <dbReference type="NCBI Taxonomy" id="123820"/>
    <lineage>
        <taxon>Bacteria</taxon>
        <taxon>Pseudomonadati</taxon>
        <taxon>Pseudomonadota</taxon>
        <taxon>Gammaproteobacteria</taxon>
        <taxon>Pasteurellales</taxon>
        <taxon>Pasteurellaceae</taxon>
    </lineage>
</organism>
<sequence length="249" mass="29114">MKKSVYDTENFFALYQKLRVNPISLNNIVEKPTMLSLLPDLQGKKLLDLGCGTGEHLNLYLERGANFVVGMDLSEMMLKQAEQNLFQKRPHFSLYQSSMEQLSELPENDFDIITSSFAFHYVQDFSKLLADIKAKLKPNGTLVFSQEHPIVTAYNGGERWEKNAQKEQVAYRLNFYRDEGERDRSWFKQSFKTYHRTMSTIINHLIAADFQIEQVAEPMLSEQSEWHNEFKDLQHRPVLLFIRARSCAY</sequence>
<protein>
    <submittedName>
        <fullName evidence="2">Type 11 methyltransferase</fullName>
        <ecNumber evidence="2">2.1.1.64</ecNumber>
    </submittedName>
</protein>
<proteinExistence type="predicted"/>
<dbReference type="Proteomes" id="UP000254649">
    <property type="component" value="Unassembled WGS sequence"/>
</dbReference>
<accession>A0A380TP63</accession>
<dbReference type="Gene3D" id="3.40.50.150">
    <property type="entry name" value="Vaccinia Virus protein VP39"/>
    <property type="match status" value="1"/>
</dbReference>
<dbReference type="PANTHER" id="PTHR43861:SF1">
    <property type="entry name" value="TRANS-ACONITATE 2-METHYLTRANSFERASE"/>
    <property type="match status" value="1"/>
</dbReference>